<reference evidence="4" key="1">
    <citation type="journal article" date="2020" name="Microorganisms">
        <title>Isolation, Genomic and Metabolomic Characterization of Streptomyces tendae VITAKN with Quorum Sensing Inhibitory Activity from Southern India.</title>
        <authorList>
            <person name="Ishaque N.M."/>
            <person name="Burgsdorf I."/>
            <person name="Limlingan Malit J.J."/>
            <person name="Saha S."/>
            <person name="Teta R."/>
            <person name="Ewe D."/>
            <person name="Kannabiran K."/>
            <person name="Hrouzek P."/>
            <person name="Steindler L."/>
            <person name="Costantino V."/>
            <person name="Saurav K."/>
        </authorList>
    </citation>
    <scope>NUCLEOTIDE SEQUENCE</scope>
    <source>
        <strain evidence="4">VITAKN</strain>
    </source>
</reference>
<evidence type="ECO:0000313" key="4">
    <source>
        <dbReference type="EMBL" id="NEV91055.1"/>
    </source>
</evidence>
<dbReference type="EMBL" id="JAAIFS010000008">
    <property type="protein sequence ID" value="NEV91055.1"/>
    <property type="molecule type" value="Genomic_DNA"/>
</dbReference>
<dbReference type="Pfam" id="PF19803">
    <property type="entry name" value="DUF6286"/>
    <property type="match status" value="1"/>
</dbReference>
<comment type="caution">
    <text evidence="4">The sequence shown here is derived from an EMBL/GenBank/DDBJ whole genome shotgun (WGS) entry which is preliminary data.</text>
</comment>
<feature type="region of interest" description="Disordered" evidence="1">
    <location>
        <begin position="294"/>
        <end position="387"/>
    </location>
</feature>
<name>A0A6B3QWY0_STRTE</name>
<feature type="transmembrane region" description="Helical" evidence="2">
    <location>
        <begin position="189"/>
        <end position="210"/>
    </location>
</feature>
<keyword evidence="2" id="KW-0812">Transmembrane</keyword>
<evidence type="ECO:0000259" key="3">
    <source>
        <dbReference type="Pfam" id="PF19803"/>
    </source>
</evidence>
<keyword evidence="2" id="KW-0472">Membrane</keyword>
<dbReference type="RefSeq" id="WP_164460449.1">
    <property type="nucleotide sequence ID" value="NZ_JAAIFS010000008.1"/>
</dbReference>
<feature type="transmembrane region" description="Helical" evidence="2">
    <location>
        <begin position="139"/>
        <end position="157"/>
    </location>
</feature>
<accession>A0A6B3QWY0</accession>
<dbReference type="InterPro" id="IPR046253">
    <property type="entry name" value="DUF6286"/>
</dbReference>
<sequence length="387" mass="40078">MTGTPAVGGPARTAPAERGRTVVAERAVRRIAERAAAETDLAGRRARVTHGTATVHGRRADVSVDVRLPYPAVLTEAGERVRSRLSDRVAELSGLTVRAATVRVQSLSPDRAAPQQPPAHEDTPSGGRAARRPWSPRRLPAALVALVAAAACAALLYDVLSVHLADRPPAGPRTGAVDWLAAHGPGDPVVVAAGAVAAAVGAWLLCLALTPGLRGVLPMSPVPGRHDQRAVLDRAAAAELVRDAASAVPGVTHVRVRCGRRRVRVRARLSFGDRPATRAALRTTAGATLTTLGLARPLKPRVTLRATPHWRPPGTPPTAGRPHVATPPPADRSPSAEVPGWGGTAPDRTVPLGTEPVVSHRPPPSGADGQDAGVRPAEGPVTEESDS</sequence>
<organism evidence="4">
    <name type="scientific">Streptomyces tendae</name>
    <dbReference type="NCBI Taxonomy" id="1932"/>
    <lineage>
        <taxon>Bacteria</taxon>
        <taxon>Bacillati</taxon>
        <taxon>Actinomycetota</taxon>
        <taxon>Actinomycetes</taxon>
        <taxon>Kitasatosporales</taxon>
        <taxon>Streptomycetaceae</taxon>
        <taxon>Streptomyces</taxon>
    </lineage>
</organism>
<keyword evidence="2" id="KW-1133">Transmembrane helix</keyword>
<feature type="region of interest" description="Disordered" evidence="1">
    <location>
        <begin position="106"/>
        <end position="133"/>
    </location>
</feature>
<protein>
    <submittedName>
        <fullName evidence="4">Asp23/Gls24 family envelope stress response protein</fullName>
    </submittedName>
</protein>
<feature type="domain" description="DUF6286" evidence="3">
    <location>
        <begin position="199"/>
        <end position="305"/>
    </location>
</feature>
<evidence type="ECO:0000256" key="2">
    <source>
        <dbReference type="SAM" id="Phobius"/>
    </source>
</evidence>
<gene>
    <name evidence="4" type="ORF">GUR47_30950</name>
</gene>
<dbReference type="AlphaFoldDB" id="A0A6B3QWY0"/>
<feature type="region of interest" description="Disordered" evidence="1">
    <location>
        <begin position="1"/>
        <end position="21"/>
    </location>
</feature>
<proteinExistence type="predicted"/>
<evidence type="ECO:0000256" key="1">
    <source>
        <dbReference type="SAM" id="MobiDB-lite"/>
    </source>
</evidence>